<gene>
    <name evidence="1" type="ORF">Tco_0801101</name>
</gene>
<accession>A0ABQ4ZZD8</accession>
<name>A0ABQ4ZZD8_9ASTR</name>
<sequence>MAYGYPRNVEDAYANQRNPSKDADLEVQLMCLAAPTIAAEFSALALRRMIRAGNMAVRCTGYLLTEKISGVLSVILPHPLKTCVSSSPG</sequence>
<dbReference type="Proteomes" id="UP001151760">
    <property type="component" value="Unassembled WGS sequence"/>
</dbReference>
<reference evidence="1" key="2">
    <citation type="submission" date="2022-01" db="EMBL/GenBank/DDBJ databases">
        <authorList>
            <person name="Yamashiro T."/>
            <person name="Shiraishi A."/>
            <person name="Satake H."/>
            <person name="Nakayama K."/>
        </authorList>
    </citation>
    <scope>NUCLEOTIDE SEQUENCE</scope>
</reference>
<organism evidence="1 2">
    <name type="scientific">Tanacetum coccineum</name>
    <dbReference type="NCBI Taxonomy" id="301880"/>
    <lineage>
        <taxon>Eukaryota</taxon>
        <taxon>Viridiplantae</taxon>
        <taxon>Streptophyta</taxon>
        <taxon>Embryophyta</taxon>
        <taxon>Tracheophyta</taxon>
        <taxon>Spermatophyta</taxon>
        <taxon>Magnoliopsida</taxon>
        <taxon>eudicotyledons</taxon>
        <taxon>Gunneridae</taxon>
        <taxon>Pentapetalae</taxon>
        <taxon>asterids</taxon>
        <taxon>campanulids</taxon>
        <taxon>Asterales</taxon>
        <taxon>Asteraceae</taxon>
        <taxon>Asteroideae</taxon>
        <taxon>Anthemideae</taxon>
        <taxon>Anthemidinae</taxon>
        <taxon>Tanacetum</taxon>
    </lineage>
</organism>
<protein>
    <submittedName>
        <fullName evidence="1">Uncharacterized protein</fullName>
    </submittedName>
</protein>
<reference evidence="1" key="1">
    <citation type="journal article" date="2022" name="Int. J. Mol. Sci.">
        <title>Draft Genome of Tanacetum Coccineum: Genomic Comparison of Closely Related Tanacetum-Family Plants.</title>
        <authorList>
            <person name="Yamashiro T."/>
            <person name="Shiraishi A."/>
            <person name="Nakayama K."/>
            <person name="Satake H."/>
        </authorList>
    </citation>
    <scope>NUCLEOTIDE SEQUENCE</scope>
</reference>
<evidence type="ECO:0000313" key="2">
    <source>
        <dbReference type="Proteomes" id="UP001151760"/>
    </source>
</evidence>
<keyword evidence="2" id="KW-1185">Reference proteome</keyword>
<evidence type="ECO:0000313" key="1">
    <source>
        <dbReference type="EMBL" id="GJS94133.1"/>
    </source>
</evidence>
<dbReference type="EMBL" id="BQNB010011708">
    <property type="protein sequence ID" value="GJS94133.1"/>
    <property type="molecule type" value="Genomic_DNA"/>
</dbReference>
<proteinExistence type="predicted"/>
<comment type="caution">
    <text evidence="1">The sequence shown here is derived from an EMBL/GenBank/DDBJ whole genome shotgun (WGS) entry which is preliminary data.</text>
</comment>